<evidence type="ECO:0000256" key="17">
    <source>
        <dbReference type="ARBA" id="ARBA00060129"/>
    </source>
</evidence>
<feature type="domain" description="Synapsin ATP-binding" evidence="20">
    <location>
        <begin position="234"/>
        <end position="436"/>
    </location>
</feature>
<evidence type="ECO:0000256" key="15">
    <source>
        <dbReference type="ARBA" id="ARBA00034106"/>
    </source>
</evidence>
<keyword evidence="22" id="KW-1185">Reference proteome</keyword>
<evidence type="ECO:0000256" key="14">
    <source>
        <dbReference type="ARBA" id="ARBA00029646"/>
    </source>
</evidence>
<accession>A0A3Q3GJ61</accession>
<feature type="compositionally biased region" description="Low complexity" evidence="18">
    <location>
        <begin position="55"/>
        <end position="95"/>
    </location>
</feature>
<evidence type="ECO:0000256" key="5">
    <source>
        <dbReference type="ARBA" id="ARBA00022481"/>
    </source>
</evidence>
<dbReference type="Pfam" id="PF02750">
    <property type="entry name" value="Synapsin_C"/>
    <property type="match status" value="1"/>
</dbReference>
<comment type="subcellular location">
    <subcellularLocation>
        <location evidence="1">Cytoplasmic vesicle</location>
        <location evidence="1">Secretory vesicle</location>
    </subcellularLocation>
    <subcellularLocation>
        <location evidence="2">Golgi apparatus</location>
    </subcellularLocation>
    <subcellularLocation>
        <location evidence="15">Presynapse</location>
    </subcellularLocation>
</comment>
<feature type="region of interest" description="Disordered" evidence="18">
    <location>
        <begin position="787"/>
        <end position="806"/>
    </location>
</feature>
<evidence type="ECO:0000256" key="4">
    <source>
        <dbReference type="ARBA" id="ARBA00017852"/>
    </source>
</evidence>
<evidence type="ECO:0000256" key="10">
    <source>
        <dbReference type="ARBA" id="ARBA00023180"/>
    </source>
</evidence>
<dbReference type="Gene3D" id="3.30.470.20">
    <property type="entry name" value="ATP-grasp fold, B domain"/>
    <property type="match status" value="1"/>
</dbReference>
<dbReference type="InterPro" id="IPR001359">
    <property type="entry name" value="Synapsin"/>
</dbReference>
<dbReference type="InterPro" id="IPR020897">
    <property type="entry name" value="Synapsin_pre-ATP-grasp_dom"/>
</dbReference>
<dbReference type="OrthoDB" id="10249572at2759"/>
<feature type="compositionally biased region" description="Pro residues" evidence="18">
    <location>
        <begin position="714"/>
        <end position="737"/>
    </location>
</feature>
<evidence type="ECO:0000256" key="11">
    <source>
        <dbReference type="ARBA" id="ARBA00023203"/>
    </source>
</evidence>
<evidence type="ECO:0000256" key="2">
    <source>
        <dbReference type="ARBA" id="ARBA00004555"/>
    </source>
</evidence>
<dbReference type="InterPro" id="IPR019735">
    <property type="entry name" value="Synapsin_CS"/>
</dbReference>
<evidence type="ECO:0000256" key="13">
    <source>
        <dbReference type="ARBA" id="ARBA00023329"/>
    </source>
</evidence>
<dbReference type="FunFam" id="3.30.1490.20:FF:000008">
    <property type="entry name" value="Synapsin I"/>
    <property type="match status" value="1"/>
</dbReference>
<reference evidence="21" key="1">
    <citation type="submission" date="2025-08" db="UniProtKB">
        <authorList>
            <consortium name="Ensembl"/>
        </authorList>
    </citation>
    <scope>IDENTIFICATION</scope>
</reference>
<keyword evidence="9" id="KW-0333">Golgi apparatus</keyword>
<evidence type="ECO:0000259" key="19">
    <source>
        <dbReference type="Pfam" id="PF02078"/>
    </source>
</evidence>
<feature type="compositionally biased region" description="Pro residues" evidence="18">
    <location>
        <begin position="604"/>
        <end position="618"/>
    </location>
</feature>
<comment type="function">
    <text evidence="17">Neuronal phosphoprotein that coats synaptic vesicles, and binds to the cytoskeleton. Acts as a regulator of synaptic vesicles trafficking, involved in the control of neurotransmitter release at the pre-synaptic terminal. Also involved in the regulation of axon outgrowth and synaptogenesis. The complex formed with NOS1 and CAPON proteins is necessary for specific nitric-oxid functions at a presynaptic level.</text>
</comment>
<keyword evidence="8" id="KW-0770">Synapse</keyword>
<evidence type="ECO:0000256" key="7">
    <source>
        <dbReference type="ARBA" id="ARBA00022737"/>
    </source>
</evidence>
<feature type="compositionally biased region" description="Low complexity" evidence="18">
    <location>
        <begin position="439"/>
        <end position="452"/>
    </location>
</feature>
<dbReference type="FunFam" id="3.40.50.20:FF:000008">
    <property type="entry name" value="Synapsin III"/>
    <property type="match status" value="1"/>
</dbReference>
<feature type="compositionally biased region" description="Polar residues" evidence="18">
    <location>
        <begin position="453"/>
        <end position="467"/>
    </location>
</feature>
<evidence type="ECO:0000256" key="18">
    <source>
        <dbReference type="SAM" id="MobiDB-lite"/>
    </source>
</evidence>
<dbReference type="CTD" id="641578"/>
<dbReference type="AlphaFoldDB" id="A0A3Q3GJ61"/>
<dbReference type="InterPro" id="IPR013815">
    <property type="entry name" value="ATP_grasp_subdomain_1"/>
</dbReference>
<dbReference type="SUPFAM" id="SSF52440">
    <property type="entry name" value="PreATP-grasp domain"/>
    <property type="match status" value="1"/>
</dbReference>
<keyword evidence="7" id="KW-0677">Repeat</keyword>
<evidence type="ECO:0000256" key="9">
    <source>
        <dbReference type="ARBA" id="ARBA00023034"/>
    </source>
</evidence>
<dbReference type="RefSeq" id="XP_020484741.1">
    <property type="nucleotide sequence ID" value="XM_020629085.3"/>
</dbReference>
<evidence type="ECO:0000256" key="16">
    <source>
        <dbReference type="ARBA" id="ARBA00046960"/>
    </source>
</evidence>
<feature type="compositionally biased region" description="Pro residues" evidence="18">
    <location>
        <begin position="28"/>
        <end position="38"/>
    </location>
</feature>
<dbReference type="InParanoid" id="A0A3Q3GJ61"/>
<reference evidence="21" key="2">
    <citation type="submission" date="2025-09" db="UniProtKB">
        <authorList>
            <consortium name="Ensembl"/>
        </authorList>
    </citation>
    <scope>IDENTIFICATION</scope>
</reference>
<dbReference type="STRING" id="56723.ENSLBEP00000033572"/>
<feature type="compositionally biased region" description="Low complexity" evidence="18">
    <location>
        <begin position="787"/>
        <end position="797"/>
    </location>
</feature>
<keyword evidence="5" id="KW-0488">Methylation</keyword>
<feature type="compositionally biased region" description="Polar residues" evidence="18">
    <location>
        <begin position="694"/>
        <end position="711"/>
    </location>
</feature>
<dbReference type="GeneID" id="109980635"/>
<name>A0A3Q3GJ61_9LABR</name>
<dbReference type="Ensembl" id="ENSLBET00000035043.1">
    <property type="protein sequence ID" value="ENSLBEP00000033572.1"/>
    <property type="gene ID" value="ENSLBEG00000025283.1"/>
</dbReference>
<proteinExistence type="inferred from homology"/>
<dbReference type="PANTHER" id="PTHR10841">
    <property type="entry name" value="SYNAPSIN"/>
    <property type="match status" value="1"/>
</dbReference>
<dbReference type="FunFam" id="3.30.470.20:FF:000011">
    <property type="entry name" value="Synapsin I"/>
    <property type="match status" value="1"/>
</dbReference>
<evidence type="ECO:0000256" key="8">
    <source>
        <dbReference type="ARBA" id="ARBA00023018"/>
    </source>
</evidence>
<feature type="region of interest" description="Disordered" evidence="18">
    <location>
        <begin position="439"/>
        <end position="773"/>
    </location>
</feature>
<feature type="compositionally biased region" description="Acidic residues" evidence="18">
    <location>
        <begin position="747"/>
        <end position="760"/>
    </location>
</feature>
<dbReference type="Gene3D" id="3.30.1490.20">
    <property type="entry name" value="ATP-grasp fold, A domain"/>
    <property type="match status" value="1"/>
</dbReference>
<dbReference type="PROSITE" id="PS00416">
    <property type="entry name" value="SYNAPSIN_2"/>
    <property type="match status" value="1"/>
</dbReference>
<dbReference type="PANTHER" id="PTHR10841:SF20">
    <property type="entry name" value="SYNAPSIN-2"/>
    <property type="match status" value="1"/>
</dbReference>
<keyword evidence="12" id="KW-0966">Cell projection</keyword>
<keyword evidence="10" id="KW-0325">Glycoprotein</keyword>
<evidence type="ECO:0000313" key="21">
    <source>
        <dbReference type="Ensembl" id="ENSLBEP00000033572.1"/>
    </source>
</evidence>
<dbReference type="GeneTree" id="ENSGT00940000167517"/>
<feature type="domain" description="Synapsin pre-ATP-grasp" evidence="19">
    <location>
        <begin position="131"/>
        <end position="232"/>
    </location>
</feature>
<feature type="compositionally biased region" description="Pro residues" evidence="18">
    <location>
        <begin position="545"/>
        <end position="555"/>
    </location>
</feature>
<dbReference type="GO" id="GO:0030672">
    <property type="term" value="C:synaptic vesicle membrane"/>
    <property type="evidence" value="ECO:0007669"/>
    <property type="project" value="TreeGrafter"/>
</dbReference>
<dbReference type="InterPro" id="IPR020898">
    <property type="entry name" value="Synapsin_ATP-bd_dom"/>
</dbReference>
<dbReference type="InterPro" id="IPR019736">
    <property type="entry name" value="Synapsin_P_site"/>
</dbReference>
<feature type="compositionally biased region" description="Low complexity" evidence="18">
    <location>
        <begin position="561"/>
        <end position="603"/>
    </location>
</feature>
<organism evidence="21 22">
    <name type="scientific">Labrus bergylta</name>
    <name type="common">ballan wrasse</name>
    <dbReference type="NCBI Taxonomy" id="56723"/>
    <lineage>
        <taxon>Eukaryota</taxon>
        <taxon>Metazoa</taxon>
        <taxon>Chordata</taxon>
        <taxon>Craniata</taxon>
        <taxon>Vertebrata</taxon>
        <taxon>Euteleostomi</taxon>
        <taxon>Actinopterygii</taxon>
        <taxon>Neopterygii</taxon>
        <taxon>Teleostei</taxon>
        <taxon>Neoteleostei</taxon>
        <taxon>Acanthomorphata</taxon>
        <taxon>Eupercaria</taxon>
        <taxon>Labriformes</taxon>
        <taxon>Labridae</taxon>
        <taxon>Labrus</taxon>
    </lineage>
</organism>
<evidence type="ECO:0000313" key="22">
    <source>
        <dbReference type="Proteomes" id="UP000261660"/>
    </source>
</evidence>
<feature type="compositionally biased region" description="Low complexity" evidence="18">
    <location>
        <begin position="523"/>
        <end position="535"/>
    </location>
</feature>
<evidence type="ECO:0000256" key="12">
    <source>
        <dbReference type="ARBA" id="ARBA00023273"/>
    </source>
</evidence>
<dbReference type="GO" id="GO:0005524">
    <property type="term" value="F:ATP binding"/>
    <property type="evidence" value="ECO:0007669"/>
    <property type="project" value="InterPro"/>
</dbReference>
<feature type="compositionally biased region" description="Pro residues" evidence="18">
    <location>
        <begin position="670"/>
        <end position="679"/>
    </location>
</feature>
<feature type="compositionally biased region" description="Polar residues" evidence="18">
    <location>
        <begin position="761"/>
        <end position="773"/>
    </location>
</feature>
<feature type="compositionally biased region" description="Pro residues" evidence="18">
    <location>
        <begin position="646"/>
        <end position="657"/>
    </location>
</feature>
<dbReference type="InterPro" id="IPR016185">
    <property type="entry name" value="PreATP-grasp_dom_sf"/>
</dbReference>
<feature type="region of interest" description="Disordered" evidence="18">
    <location>
        <begin position="1"/>
        <end position="95"/>
    </location>
</feature>
<keyword evidence="11" id="KW-0009">Actin-binding</keyword>
<evidence type="ECO:0000256" key="1">
    <source>
        <dbReference type="ARBA" id="ARBA00004398"/>
    </source>
</evidence>
<comment type="similarity">
    <text evidence="3">Belongs to the synapsin family.</text>
</comment>
<keyword evidence="6" id="KW-0597">Phosphoprotein</keyword>
<dbReference type="PROSITE" id="PS00415">
    <property type="entry name" value="SYNAPSIN_1"/>
    <property type="match status" value="1"/>
</dbReference>
<protein>
    <recommendedName>
        <fullName evidence="4">Synapsin-1</fullName>
    </recommendedName>
    <alternativeName>
        <fullName evidence="14">Synapsin I</fullName>
    </alternativeName>
</protein>
<dbReference type="Pfam" id="PF02078">
    <property type="entry name" value="Synapsin"/>
    <property type="match status" value="1"/>
</dbReference>
<dbReference type="RefSeq" id="XP_065810785.1">
    <property type="nucleotide sequence ID" value="XM_065954713.1"/>
</dbReference>
<evidence type="ECO:0000256" key="6">
    <source>
        <dbReference type="ARBA" id="ARBA00022553"/>
    </source>
</evidence>
<dbReference type="Gene3D" id="3.40.50.20">
    <property type="match status" value="1"/>
</dbReference>
<feature type="compositionally biased region" description="Polar residues" evidence="18">
    <location>
        <begin position="492"/>
        <end position="501"/>
    </location>
</feature>
<dbReference type="GO" id="GO:0005794">
    <property type="term" value="C:Golgi apparatus"/>
    <property type="evidence" value="ECO:0007669"/>
    <property type="project" value="UniProtKB-SubCell"/>
</dbReference>
<sequence length="821" mass="86750">MNFLRRRLSDSSFMSNLPNGYMSDLQRPDPPAPPPPTASSPSQQGEAPANAPAQSPTVAPAASQVPASSPATQERRLSQQVQQSPQAQSSSSGGSSGFFSSFSSITNAVKQTAATAAGFVEQSAPSPSLSKKFKILLVIDEPQHEWAKVFRGKKVLGDYDIKVEQAEFSEVNLVSHSNGTCNVDMQVIRSGTKVVRSFRPDFVLVRQHAFSMAQNEDFRNLIIGLQYAGVPSVNSLDTIYNLSDKPWAFSQLITNQKRLGSDKFPLIDQTFYPNYKDMITTPSFPVVVKIGHAHSGMGKVKVDNVSDFQDIASVVAITQTYCTTEPFVDAKYDIRVQKIGADYKAYMRTSISGNWKSNTGSAMLEQVAMTDKYKLWVDACSEIFGGLDICAVKAICGKDGNDYITEVVGSSMQLIGDHQAEDRQLISDVVLSKMSQALSARSSSISRSPARSPQGQKATTVQPQQSAALKEGVPDPNRTSGQRPQPQGAPMKSQSVEQSSESAKRASDPIPKPGQAQKPSPGPAQKSAQAQKPSQVQRAGSVTKPPVPRPPPPMTRAPSVTKPASGPASTPAKASPTSPAKTAAATAAPGSPPTKAAAAAVAPTPSPPAASAPAPVPASAPTTEQPKPQPQGSPSPAPGKPKELPPKPTPPAKPIPPVRRNSKPQLQPKPQTPPPPKALPKPQSTVQAPAPMQASDTASAPAPTQVQSPAKASQPPPNVQSPAKPQPQAKPPSPSQNPEPVQAEAAEASEEAEASGEEQPDSQQKTHPLLNKSQSLTNAFNAFSDSSFFRGVSSSGGEVQEEAKAETIRNLRKSFASLFSD</sequence>
<dbReference type="PRINTS" id="PR01368">
    <property type="entry name" value="SYNAPSIN"/>
</dbReference>
<dbReference type="Pfam" id="PF10581">
    <property type="entry name" value="Synapsin_N"/>
    <property type="match status" value="1"/>
</dbReference>
<feature type="compositionally biased region" description="Pro residues" evidence="18">
    <location>
        <begin position="627"/>
        <end position="639"/>
    </location>
</feature>
<evidence type="ECO:0000259" key="20">
    <source>
        <dbReference type="Pfam" id="PF02750"/>
    </source>
</evidence>
<dbReference type="SUPFAM" id="SSF56059">
    <property type="entry name" value="Glutathione synthetase ATP-binding domain-like"/>
    <property type="match status" value="1"/>
</dbReference>
<dbReference type="Proteomes" id="UP000261660">
    <property type="component" value="Unplaced"/>
</dbReference>
<evidence type="ECO:0000256" key="3">
    <source>
        <dbReference type="ARBA" id="ARBA00008243"/>
    </source>
</evidence>
<comment type="subunit">
    <text evidence="16">Homodimer. Can form oligomers with SYN2. Interacts with CAPON. Forms a ternary complex with NOS1. Isoform Ib interacts with PRNP.</text>
</comment>
<dbReference type="GO" id="GO:0003779">
    <property type="term" value="F:actin binding"/>
    <property type="evidence" value="ECO:0007669"/>
    <property type="project" value="UniProtKB-KW"/>
</dbReference>
<dbReference type="GO" id="GO:0007269">
    <property type="term" value="P:neurotransmitter secretion"/>
    <property type="evidence" value="ECO:0007669"/>
    <property type="project" value="InterPro"/>
</dbReference>
<keyword evidence="13" id="KW-0968">Cytoplasmic vesicle</keyword>